<protein>
    <submittedName>
        <fullName evidence="1">Uncharacterized protein</fullName>
    </submittedName>
</protein>
<name>A0A392W744_9FABA</name>
<proteinExistence type="predicted"/>
<sequence length="37" mass="3962">NLLRRLFFDDDCALLGCGWGGKDKEGCGSGMGRVGKE</sequence>
<dbReference type="Proteomes" id="UP000265520">
    <property type="component" value="Unassembled WGS sequence"/>
</dbReference>
<comment type="caution">
    <text evidence="1">The sequence shown here is derived from an EMBL/GenBank/DDBJ whole genome shotgun (WGS) entry which is preliminary data.</text>
</comment>
<organism evidence="1 2">
    <name type="scientific">Trifolium medium</name>
    <dbReference type="NCBI Taxonomy" id="97028"/>
    <lineage>
        <taxon>Eukaryota</taxon>
        <taxon>Viridiplantae</taxon>
        <taxon>Streptophyta</taxon>
        <taxon>Embryophyta</taxon>
        <taxon>Tracheophyta</taxon>
        <taxon>Spermatophyta</taxon>
        <taxon>Magnoliopsida</taxon>
        <taxon>eudicotyledons</taxon>
        <taxon>Gunneridae</taxon>
        <taxon>Pentapetalae</taxon>
        <taxon>rosids</taxon>
        <taxon>fabids</taxon>
        <taxon>Fabales</taxon>
        <taxon>Fabaceae</taxon>
        <taxon>Papilionoideae</taxon>
        <taxon>50 kb inversion clade</taxon>
        <taxon>NPAAA clade</taxon>
        <taxon>Hologalegina</taxon>
        <taxon>IRL clade</taxon>
        <taxon>Trifolieae</taxon>
        <taxon>Trifolium</taxon>
    </lineage>
</organism>
<keyword evidence="2" id="KW-1185">Reference proteome</keyword>
<evidence type="ECO:0000313" key="2">
    <source>
        <dbReference type="Proteomes" id="UP000265520"/>
    </source>
</evidence>
<evidence type="ECO:0000313" key="1">
    <source>
        <dbReference type="EMBL" id="MCI94520.1"/>
    </source>
</evidence>
<dbReference type="AlphaFoldDB" id="A0A392W744"/>
<reference evidence="1 2" key="1">
    <citation type="journal article" date="2018" name="Front. Plant Sci.">
        <title>Red Clover (Trifolium pratense) and Zigzag Clover (T. medium) - A Picture of Genomic Similarities and Differences.</title>
        <authorList>
            <person name="Dluhosova J."/>
            <person name="Istvanek J."/>
            <person name="Nedelnik J."/>
            <person name="Repkova J."/>
        </authorList>
    </citation>
    <scope>NUCLEOTIDE SEQUENCE [LARGE SCALE GENOMIC DNA]</scope>
    <source>
        <strain evidence="2">cv. 10/8</strain>
        <tissue evidence="1">Leaf</tissue>
    </source>
</reference>
<dbReference type="EMBL" id="LXQA011358752">
    <property type="protein sequence ID" value="MCI94520.1"/>
    <property type="molecule type" value="Genomic_DNA"/>
</dbReference>
<accession>A0A392W744</accession>
<feature type="non-terminal residue" evidence="1">
    <location>
        <position position="1"/>
    </location>
</feature>